<sequence length="437" mass="50434">MKYADRISEMINAFSPEPLKAEQMEQFYYSDTMEYRMSDKYSSPIEDIFDACQEPGGHNAFLLLGHRGCGKSTELNRMSAEFAGKGYQVRTITCSMDLDLFNIVYSDLFILMGEALLKIAEESGCSINMEILDDIMNFWDEGVETVMSQEVETASLETGISAETPGILTKLLKLFAKIKADLKFNEEIRREYRKKISVRSSEWVRLLSHVSAEIAEKAEGKWPIIIFEDLDKLNPEDAWKIFYNYAAILSGMPFPVIYTFPIGLSYDTRFSAMESYFVTKTLPMIKIETLDGELFHDGIDVIREIVKRRADLKLFEKKVLEHLIQYTGGSLRDLFHAVNASSKRAERRESDAISMEDAERALEELKTSLTRRIEKRDYSFLLNIYEGSKEMIEDKEMLLKMLQASVVLEYNGTRWHNVHPLVVRFFKEQGLIQDVRK</sequence>
<dbReference type="SUPFAM" id="SSF52540">
    <property type="entry name" value="P-loop containing nucleoside triphosphate hydrolases"/>
    <property type="match status" value="1"/>
</dbReference>
<reference evidence="1" key="1">
    <citation type="submission" date="2018-10" db="EMBL/GenBank/DDBJ databases">
        <title>Schaedlerella arabinophila gen. nov. sp. nov., isolated from the mouse intestinal tract and comparative analysis with the genome of the closely related altered Schaedler flora strain ASF502.</title>
        <authorList>
            <person name="Miyake S."/>
            <person name="Soh M."/>
            <person name="Seedorf H."/>
        </authorList>
    </citation>
    <scope>NUCLEOTIDE SEQUENCE [LARGE SCALE GENOMIC DNA]</scope>
    <source>
        <strain evidence="1">DSM 106076</strain>
    </source>
</reference>
<name>A0A3R8L3M2_9FIRM</name>
<dbReference type="RefSeq" id="WP_125129478.1">
    <property type="nucleotide sequence ID" value="NZ_RHJS01000002.1"/>
</dbReference>
<dbReference type="EMBL" id="RHJS01000002">
    <property type="protein sequence ID" value="RRK34335.1"/>
    <property type="molecule type" value="Genomic_DNA"/>
</dbReference>
<proteinExistence type="predicted"/>
<keyword evidence="2" id="KW-1185">Reference proteome</keyword>
<comment type="caution">
    <text evidence="1">The sequence shown here is derived from an EMBL/GenBank/DDBJ whole genome shotgun (WGS) entry which is preliminary data.</text>
</comment>
<dbReference type="InterPro" id="IPR027417">
    <property type="entry name" value="P-loop_NTPase"/>
</dbReference>
<accession>A0A3R8L3M2</accession>
<protein>
    <recommendedName>
        <fullName evidence="3">Orc1-like AAA ATPase domain-containing protein</fullName>
    </recommendedName>
</protein>
<dbReference type="Proteomes" id="UP000274920">
    <property type="component" value="Unassembled WGS sequence"/>
</dbReference>
<dbReference type="AlphaFoldDB" id="A0A3R8L3M2"/>
<evidence type="ECO:0008006" key="3">
    <source>
        <dbReference type="Google" id="ProtNLM"/>
    </source>
</evidence>
<evidence type="ECO:0000313" key="1">
    <source>
        <dbReference type="EMBL" id="RRK34335.1"/>
    </source>
</evidence>
<evidence type="ECO:0000313" key="2">
    <source>
        <dbReference type="Proteomes" id="UP000274920"/>
    </source>
</evidence>
<organism evidence="1 2">
    <name type="scientific">Schaedlerella arabinosiphila</name>
    <dbReference type="NCBI Taxonomy" id="2044587"/>
    <lineage>
        <taxon>Bacteria</taxon>
        <taxon>Bacillati</taxon>
        <taxon>Bacillota</taxon>
        <taxon>Clostridia</taxon>
        <taxon>Lachnospirales</taxon>
        <taxon>Lachnospiraceae</taxon>
        <taxon>Schaedlerella</taxon>
    </lineage>
</organism>
<gene>
    <name evidence="1" type="ORF">EBB54_25635</name>
</gene>